<keyword evidence="2" id="KW-1133">Transmembrane helix</keyword>
<dbReference type="PROSITE" id="PS51318">
    <property type="entry name" value="TAT"/>
    <property type="match status" value="1"/>
</dbReference>
<feature type="compositionally biased region" description="Basic and acidic residues" evidence="1">
    <location>
        <begin position="11"/>
        <end position="22"/>
    </location>
</feature>
<evidence type="ECO:0000313" key="5">
    <source>
        <dbReference type="Proteomes" id="UP000196084"/>
    </source>
</evidence>
<dbReference type="Pfam" id="PF26255">
    <property type="entry name" value="Viral_env_HRPV"/>
    <property type="match status" value="1"/>
</dbReference>
<gene>
    <name evidence="4" type="ORF">B2G88_07860</name>
</gene>
<dbReference type="OrthoDB" id="351264at2157"/>
<feature type="domain" description="Envelope protein N-terminal" evidence="3">
    <location>
        <begin position="93"/>
        <end position="407"/>
    </location>
</feature>
<evidence type="ECO:0000256" key="1">
    <source>
        <dbReference type="SAM" id="MobiDB-lite"/>
    </source>
</evidence>
<dbReference type="InterPro" id="IPR058677">
    <property type="entry name" value="ORF4_N"/>
</dbReference>
<dbReference type="InterPro" id="IPR006311">
    <property type="entry name" value="TAT_signal"/>
</dbReference>
<dbReference type="RefSeq" id="WP_087714468.1">
    <property type="nucleotide sequence ID" value="NZ_MWPH01000002.1"/>
</dbReference>
<name>A0A202E7T3_9EURY</name>
<dbReference type="AlphaFoldDB" id="A0A202E7T3"/>
<accession>A0A202E7T3</accession>
<protein>
    <recommendedName>
        <fullName evidence="3">Envelope protein N-terminal domain-containing protein</fullName>
    </recommendedName>
</protein>
<comment type="caution">
    <text evidence="4">The sequence shown here is derived from an EMBL/GenBank/DDBJ whole genome shotgun (WGS) entry which is preliminary data.</text>
</comment>
<feature type="transmembrane region" description="Helical" evidence="2">
    <location>
        <begin position="568"/>
        <end position="589"/>
    </location>
</feature>
<keyword evidence="2" id="KW-0812">Transmembrane</keyword>
<feature type="region of interest" description="Disordered" evidence="1">
    <location>
        <begin position="1"/>
        <end position="36"/>
    </location>
</feature>
<keyword evidence="2" id="KW-0472">Membrane</keyword>
<evidence type="ECO:0000259" key="3">
    <source>
        <dbReference type="Pfam" id="PF26255"/>
    </source>
</evidence>
<dbReference type="EMBL" id="MWPH01000002">
    <property type="protein sequence ID" value="OVE84322.1"/>
    <property type="molecule type" value="Genomic_DNA"/>
</dbReference>
<proteinExistence type="predicted"/>
<keyword evidence="5" id="KW-1185">Reference proteome</keyword>
<reference evidence="4 5" key="1">
    <citation type="submission" date="2017-02" db="EMBL/GenBank/DDBJ databases">
        <title>Natronthermophilus aegyptiacus gen. nov.,sp. nov., an aerobic, extremely halophilic alkalithermophilic archaeon isolated from the athalassohaline Wadi An Natrun, Egypt.</title>
        <authorList>
            <person name="Zhao B."/>
        </authorList>
    </citation>
    <scope>NUCLEOTIDE SEQUENCE [LARGE SCALE GENOMIC DNA]</scope>
    <source>
        <strain evidence="4 5">CGMCC 1.3597</strain>
    </source>
</reference>
<evidence type="ECO:0000313" key="4">
    <source>
        <dbReference type="EMBL" id="OVE84322.1"/>
    </source>
</evidence>
<organism evidence="4 5">
    <name type="scientific">Natronolimnobius baerhuensis</name>
    <dbReference type="NCBI Taxonomy" id="253108"/>
    <lineage>
        <taxon>Archaea</taxon>
        <taxon>Methanobacteriati</taxon>
        <taxon>Methanobacteriota</taxon>
        <taxon>Stenosarchaea group</taxon>
        <taxon>Halobacteria</taxon>
        <taxon>Halobacteriales</taxon>
        <taxon>Natrialbaceae</taxon>
        <taxon>Natronolimnobius</taxon>
    </lineage>
</organism>
<evidence type="ECO:0000256" key="2">
    <source>
        <dbReference type="SAM" id="Phobius"/>
    </source>
</evidence>
<dbReference type="Proteomes" id="UP000196084">
    <property type="component" value="Unassembled WGS sequence"/>
</dbReference>
<sequence>MSSSPRPQPTAHRDNLERGDQGDRDDESSTSTCSRRGYLQRVGTGAAAVGVIGAGGSKVAPQYAPVGRAEAALPALAVGVGLAASSGIILGVGFDDDELRGSDEFSSLQRLGLWADAYESAIQHEAQDLNMMGFVSDFVDFGKSNAYDEAAVEAVLEADEGATQEESIDAAADHLAEMLSNGIESLLRVAAHADGTFQNLLRDFENITDVDIEEPFYWGGDQIEDIADWGTDEFTYSLFDGREVTLEFTWLEDVDYDIGTSDGKRTLAPHLNSIGPEFEDGVYHVGDDISVEGPERSSCQLVSVGPFPYDDYDNLDEETQEEISPPVTADEYANLYGHHDINVAFNDYVNFYEETIAEVETFLESVWDDLQDDDTDPEDVLTAGMLAEMASDQDTFPYAGGSLAALGLPHSAQTVRLRFPEELDDDGEPVESTGNLYAHPMPSGGFEVGQTVDPDTVESRFWYAFHVVDDDGQQSSELGEIEQPFEIVNAERVEDGEVVEDDELTWSQTETEEPPDNWEEMQAAREDINQLEQQIADQQHEIVVDLEGDSGGGGGGFLPDFDGSVGDVASAIVGALVVLAGIFGIGYLAGN</sequence>